<keyword evidence="2 3" id="KW-0539">Nucleus</keyword>
<feature type="domain" description="YDG" evidence="4">
    <location>
        <begin position="1"/>
        <end position="42"/>
    </location>
</feature>
<keyword evidence="5" id="KW-0489">Methyltransferase</keyword>
<gene>
    <name evidence="5" type="ORF">glysoja_030377</name>
</gene>
<dbReference type="InterPro" id="IPR046341">
    <property type="entry name" value="SET_dom_sf"/>
</dbReference>
<dbReference type="PROSITE" id="PS51015">
    <property type="entry name" value="YDG"/>
    <property type="match status" value="1"/>
</dbReference>
<dbReference type="Gene3D" id="2.170.270.10">
    <property type="entry name" value="SET domain"/>
    <property type="match status" value="1"/>
</dbReference>
<comment type="subcellular location">
    <subcellularLocation>
        <location evidence="1">Chromosome</location>
        <location evidence="1">Centromere</location>
    </subcellularLocation>
    <subcellularLocation>
        <location evidence="3">Nucleus</location>
    </subcellularLocation>
</comment>
<dbReference type="InterPro" id="IPR001214">
    <property type="entry name" value="SET_dom"/>
</dbReference>
<dbReference type="GO" id="GO:0032259">
    <property type="term" value="P:methylation"/>
    <property type="evidence" value="ECO:0007669"/>
    <property type="project" value="UniProtKB-KW"/>
</dbReference>
<evidence type="ECO:0000256" key="1">
    <source>
        <dbReference type="ARBA" id="ARBA00004584"/>
    </source>
</evidence>
<protein>
    <submittedName>
        <fullName evidence="5">Histone-lysine N-methyltransferase, H3 lysine-9 specific SUVH1</fullName>
    </submittedName>
</protein>
<evidence type="ECO:0000256" key="2">
    <source>
        <dbReference type="ARBA" id="ARBA00023242"/>
    </source>
</evidence>
<dbReference type="PANTHER" id="PTHR45660:SF73">
    <property type="entry name" value="HISTONE-LYSINE N-METHYLTRANSFERASE, H3 LYSINE-9 SPECIFIC SUVH1"/>
    <property type="match status" value="1"/>
</dbReference>
<dbReference type="GO" id="GO:0003690">
    <property type="term" value="F:double-stranded DNA binding"/>
    <property type="evidence" value="ECO:0007669"/>
    <property type="project" value="TreeGrafter"/>
</dbReference>
<dbReference type="GO" id="GO:0000775">
    <property type="term" value="C:chromosome, centromeric region"/>
    <property type="evidence" value="ECO:0007669"/>
    <property type="project" value="UniProtKB-SubCell"/>
</dbReference>
<dbReference type="InterPro" id="IPR003105">
    <property type="entry name" value="SRA_YDG"/>
</dbReference>
<evidence type="ECO:0000259" key="4">
    <source>
        <dbReference type="PROSITE" id="PS51015"/>
    </source>
</evidence>
<evidence type="ECO:0000313" key="5">
    <source>
        <dbReference type="EMBL" id="KHN26423.1"/>
    </source>
</evidence>
<keyword evidence="5" id="KW-0808">Transferase</keyword>
<sequence length="212" mass="24059">MRDGVNPNNKIYVYDGLYKIQDSWIEKAKGGGGGVFKYKLVRMAGQSSAFAVWKSIQKWKSGTPSRTFPMEMRVISHTLAARIEVVDRAKVSHLVREGDEYVFDTTRIYGQFKWNYEPRLLDEVDPNDSTNDYAMPYPLIIRAKNIGNVARFMNHSCSPNVFWQPVVQIMLRVAAVQKPKGERNAYADHQDAAVLLVKVAQDQHGTSKCFPG</sequence>
<organism evidence="5">
    <name type="scientific">Glycine soja</name>
    <name type="common">Wild soybean</name>
    <dbReference type="NCBI Taxonomy" id="3848"/>
    <lineage>
        <taxon>Eukaryota</taxon>
        <taxon>Viridiplantae</taxon>
        <taxon>Streptophyta</taxon>
        <taxon>Embryophyta</taxon>
        <taxon>Tracheophyta</taxon>
        <taxon>Spermatophyta</taxon>
        <taxon>Magnoliopsida</taxon>
        <taxon>eudicotyledons</taxon>
        <taxon>Gunneridae</taxon>
        <taxon>Pentapetalae</taxon>
        <taxon>rosids</taxon>
        <taxon>fabids</taxon>
        <taxon>Fabales</taxon>
        <taxon>Fabaceae</taxon>
        <taxon>Papilionoideae</taxon>
        <taxon>50 kb inversion clade</taxon>
        <taxon>NPAAA clade</taxon>
        <taxon>indigoferoid/millettioid clade</taxon>
        <taxon>Phaseoleae</taxon>
        <taxon>Glycine</taxon>
        <taxon>Glycine subgen. Soja</taxon>
    </lineage>
</organism>
<dbReference type="InterPro" id="IPR051357">
    <property type="entry name" value="H3K9_HMTase_SUVAR3-9"/>
</dbReference>
<dbReference type="Pfam" id="PF02182">
    <property type="entry name" value="SAD_SRA"/>
    <property type="match status" value="1"/>
</dbReference>
<dbReference type="SUPFAM" id="SSF82199">
    <property type="entry name" value="SET domain"/>
    <property type="match status" value="1"/>
</dbReference>
<dbReference type="Proteomes" id="UP000053555">
    <property type="component" value="Unassembled WGS sequence"/>
</dbReference>
<dbReference type="SUPFAM" id="SSF88697">
    <property type="entry name" value="PUA domain-like"/>
    <property type="match status" value="1"/>
</dbReference>
<dbReference type="PANTHER" id="PTHR45660">
    <property type="entry name" value="HISTONE-LYSINE N-METHYLTRANSFERASE SETMAR"/>
    <property type="match status" value="1"/>
</dbReference>
<dbReference type="Gene3D" id="2.30.280.10">
    <property type="entry name" value="SRA-YDG"/>
    <property type="match status" value="1"/>
</dbReference>
<evidence type="ECO:0000256" key="3">
    <source>
        <dbReference type="PROSITE-ProRule" id="PRU00358"/>
    </source>
</evidence>
<dbReference type="GO" id="GO:0005634">
    <property type="term" value="C:nucleus"/>
    <property type="evidence" value="ECO:0007669"/>
    <property type="project" value="UniProtKB-SubCell"/>
</dbReference>
<reference evidence="5" key="1">
    <citation type="submission" date="2014-07" db="EMBL/GenBank/DDBJ databases">
        <title>Identification of a novel salt tolerance gene in wild soybean by whole-genome sequencing.</title>
        <authorList>
            <person name="Lam H.-M."/>
            <person name="Qi X."/>
            <person name="Li M.-W."/>
            <person name="Liu X."/>
            <person name="Xie M."/>
            <person name="Ni M."/>
            <person name="Xu X."/>
        </authorList>
    </citation>
    <scope>NUCLEOTIDE SEQUENCE [LARGE SCALE GENOMIC DNA]</scope>
    <source>
        <tissue evidence="5">Root</tissue>
    </source>
</reference>
<proteinExistence type="predicted"/>
<dbReference type="AlphaFoldDB" id="A0A0B2R312"/>
<name>A0A0B2R312_GLYSO</name>
<accession>A0A0B2R312</accession>
<dbReference type="InterPro" id="IPR036987">
    <property type="entry name" value="SRA-YDG_sf"/>
</dbReference>
<dbReference type="GO" id="GO:0008168">
    <property type="term" value="F:methyltransferase activity"/>
    <property type="evidence" value="ECO:0007669"/>
    <property type="project" value="UniProtKB-KW"/>
</dbReference>
<dbReference type="EMBL" id="KN653883">
    <property type="protein sequence ID" value="KHN26423.1"/>
    <property type="molecule type" value="Genomic_DNA"/>
</dbReference>
<dbReference type="Pfam" id="PF00856">
    <property type="entry name" value="SET"/>
    <property type="match status" value="1"/>
</dbReference>
<dbReference type="InterPro" id="IPR015947">
    <property type="entry name" value="PUA-like_sf"/>
</dbReference>